<sequence>MAGLGIGGLVAGGIFVLYSSKKSAGAGAIRQLVSAAEAEFSSIAKEKLAEDTKAQKEYADQCRIEDERFQVVKTDFNKAKENIEIALIHPLQCGLCKTTVGTRDPAMTTCCAI</sequence>
<protein>
    <submittedName>
        <fullName evidence="1">Uncharacterized protein</fullName>
    </submittedName>
</protein>
<dbReference type="AlphaFoldDB" id="A0A0F9MMC4"/>
<reference evidence="1" key="1">
    <citation type="journal article" date="2015" name="Nature">
        <title>Complex archaea that bridge the gap between prokaryotes and eukaryotes.</title>
        <authorList>
            <person name="Spang A."/>
            <person name="Saw J.H."/>
            <person name="Jorgensen S.L."/>
            <person name="Zaremba-Niedzwiedzka K."/>
            <person name="Martijn J."/>
            <person name="Lind A.E."/>
            <person name="van Eijk R."/>
            <person name="Schleper C."/>
            <person name="Guy L."/>
            <person name="Ettema T.J."/>
        </authorList>
    </citation>
    <scope>NUCLEOTIDE SEQUENCE</scope>
</reference>
<comment type="caution">
    <text evidence="1">The sequence shown here is derived from an EMBL/GenBank/DDBJ whole genome shotgun (WGS) entry which is preliminary data.</text>
</comment>
<evidence type="ECO:0000313" key="1">
    <source>
        <dbReference type="EMBL" id="KKN08425.1"/>
    </source>
</evidence>
<organism evidence="1">
    <name type="scientific">marine sediment metagenome</name>
    <dbReference type="NCBI Taxonomy" id="412755"/>
    <lineage>
        <taxon>unclassified sequences</taxon>
        <taxon>metagenomes</taxon>
        <taxon>ecological metagenomes</taxon>
    </lineage>
</organism>
<gene>
    <name evidence="1" type="ORF">LCGC14_1056820</name>
</gene>
<dbReference type="EMBL" id="LAZR01004458">
    <property type="protein sequence ID" value="KKN08425.1"/>
    <property type="molecule type" value="Genomic_DNA"/>
</dbReference>
<name>A0A0F9MMC4_9ZZZZ</name>
<proteinExistence type="predicted"/>
<accession>A0A0F9MMC4</accession>